<keyword evidence="7" id="KW-1278">Translocase</keyword>
<comment type="similarity">
    <text evidence="2">Belongs to the ABC transporter superfamily.</text>
</comment>
<evidence type="ECO:0000256" key="2">
    <source>
        <dbReference type="ARBA" id="ARBA00005417"/>
    </source>
</evidence>
<keyword evidence="8" id="KW-0472">Membrane</keyword>
<proteinExistence type="inferred from homology"/>
<evidence type="ECO:0000256" key="5">
    <source>
        <dbReference type="ARBA" id="ARBA00022741"/>
    </source>
</evidence>
<dbReference type="PANTHER" id="PTHR43553">
    <property type="entry name" value="HEAVY METAL TRANSPORTER"/>
    <property type="match status" value="1"/>
</dbReference>
<dbReference type="SUPFAM" id="SSF52540">
    <property type="entry name" value="P-loop containing nucleoside triphosphate hydrolases"/>
    <property type="match status" value="1"/>
</dbReference>
<sequence length="275" mass="30257">MPQNGESIFSVENIDFRYNQGPPVLEGISFDLLRGERLVLLGPNGSGKSTLLKLLAGLIFPTAGVVRAFGELLTPAAFRNQGFNFSFRRRVGVVLQNAEAQLFCPTVWEEVAFGPLHLGFSRAVVEERVAETLALLGIAHIRDRLPHQLSDGEKKKVALAAVLAVNPEVLLLDEPTANLDPRSQHWLLNFLLALSRAGKTVVVATHDLVTVPVLAQRVLILGEDHRLIAAGEPEAVLADRELLLTANLVHPDYHLHRVGSDKDHLYPHVHFGDER</sequence>
<evidence type="ECO:0000256" key="6">
    <source>
        <dbReference type="ARBA" id="ARBA00022840"/>
    </source>
</evidence>
<keyword evidence="5" id="KW-0547">Nucleotide-binding</keyword>
<evidence type="ECO:0000256" key="1">
    <source>
        <dbReference type="ARBA" id="ARBA00004202"/>
    </source>
</evidence>
<dbReference type="GO" id="GO:0043190">
    <property type="term" value="C:ATP-binding cassette (ABC) transporter complex"/>
    <property type="evidence" value="ECO:0007669"/>
    <property type="project" value="TreeGrafter"/>
</dbReference>
<comment type="caution">
    <text evidence="10">The sequence shown here is derived from an EMBL/GenBank/DDBJ whole genome shotgun (WGS) entry which is preliminary data.</text>
</comment>
<keyword evidence="3" id="KW-0813">Transport</keyword>
<dbReference type="InterPro" id="IPR050095">
    <property type="entry name" value="ECF_ABC_transporter_ATP-bd"/>
</dbReference>
<keyword evidence="6 10" id="KW-0067">ATP-binding</keyword>
<evidence type="ECO:0000259" key="9">
    <source>
        <dbReference type="PROSITE" id="PS50893"/>
    </source>
</evidence>
<dbReference type="AlphaFoldDB" id="A0A7C2IW53"/>
<evidence type="ECO:0000313" key="10">
    <source>
        <dbReference type="EMBL" id="HEL65800.1"/>
    </source>
</evidence>
<dbReference type="GO" id="GO:0042626">
    <property type="term" value="F:ATPase-coupled transmembrane transporter activity"/>
    <property type="evidence" value="ECO:0007669"/>
    <property type="project" value="TreeGrafter"/>
</dbReference>
<dbReference type="PROSITE" id="PS50893">
    <property type="entry name" value="ABC_TRANSPORTER_2"/>
    <property type="match status" value="1"/>
</dbReference>
<evidence type="ECO:0000256" key="7">
    <source>
        <dbReference type="ARBA" id="ARBA00022967"/>
    </source>
</evidence>
<reference evidence="10" key="1">
    <citation type="journal article" date="2020" name="mSystems">
        <title>Genome- and Community-Level Interaction Insights into Carbon Utilization and Element Cycling Functions of Hydrothermarchaeota in Hydrothermal Sediment.</title>
        <authorList>
            <person name="Zhou Z."/>
            <person name="Liu Y."/>
            <person name="Xu W."/>
            <person name="Pan J."/>
            <person name="Luo Z.H."/>
            <person name="Li M."/>
        </authorList>
    </citation>
    <scope>NUCLEOTIDE SEQUENCE [LARGE SCALE GENOMIC DNA]</scope>
    <source>
        <strain evidence="10">SpSt-300</strain>
    </source>
</reference>
<gene>
    <name evidence="10" type="ORF">ENQ34_03845</name>
</gene>
<dbReference type="Gene3D" id="3.40.50.300">
    <property type="entry name" value="P-loop containing nucleotide triphosphate hydrolases"/>
    <property type="match status" value="1"/>
</dbReference>
<dbReference type="InterPro" id="IPR015856">
    <property type="entry name" value="ABC_transpr_CbiO/EcfA_su"/>
</dbReference>
<dbReference type="GO" id="GO:0005524">
    <property type="term" value="F:ATP binding"/>
    <property type="evidence" value="ECO:0007669"/>
    <property type="project" value="UniProtKB-KW"/>
</dbReference>
<dbReference type="CDD" id="cd03225">
    <property type="entry name" value="ABC_cobalt_CbiO_domain1"/>
    <property type="match status" value="1"/>
</dbReference>
<protein>
    <submittedName>
        <fullName evidence="10">ABC transporter ATP-binding protein</fullName>
    </submittedName>
</protein>
<dbReference type="GO" id="GO:0016887">
    <property type="term" value="F:ATP hydrolysis activity"/>
    <property type="evidence" value="ECO:0007669"/>
    <property type="project" value="InterPro"/>
</dbReference>
<dbReference type="FunFam" id="3.40.50.300:FF:000224">
    <property type="entry name" value="Energy-coupling factor transporter ATP-binding protein EcfA"/>
    <property type="match status" value="1"/>
</dbReference>
<organism evidence="10">
    <name type="scientific">Ammonifex degensii</name>
    <dbReference type="NCBI Taxonomy" id="42838"/>
    <lineage>
        <taxon>Bacteria</taxon>
        <taxon>Bacillati</taxon>
        <taxon>Bacillota</taxon>
        <taxon>Clostridia</taxon>
        <taxon>Thermoanaerobacterales</taxon>
        <taxon>Thermoanaerobacteraceae</taxon>
        <taxon>Ammonifex</taxon>
    </lineage>
</organism>
<dbReference type="InterPro" id="IPR027417">
    <property type="entry name" value="P-loop_NTPase"/>
</dbReference>
<keyword evidence="4" id="KW-1003">Cell membrane</keyword>
<evidence type="ECO:0000256" key="8">
    <source>
        <dbReference type="ARBA" id="ARBA00023136"/>
    </source>
</evidence>
<dbReference type="InterPro" id="IPR003593">
    <property type="entry name" value="AAA+_ATPase"/>
</dbReference>
<accession>A0A7C2IW53</accession>
<evidence type="ECO:0000256" key="3">
    <source>
        <dbReference type="ARBA" id="ARBA00022448"/>
    </source>
</evidence>
<feature type="domain" description="ABC transporter" evidence="9">
    <location>
        <begin position="9"/>
        <end position="248"/>
    </location>
</feature>
<evidence type="ECO:0000256" key="4">
    <source>
        <dbReference type="ARBA" id="ARBA00022475"/>
    </source>
</evidence>
<dbReference type="EMBL" id="DSMU01000245">
    <property type="protein sequence ID" value="HEL65800.1"/>
    <property type="molecule type" value="Genomic_DNA"/>
</dbReference>
<dbReference type="InterPro" id="IPR003439">
    <property type="entry name" value="ABC_transporter-like_ATP-bd"/>
</dbReference>
<comment type="subcellular location">
    <subcellularLocation>
        <location evidence="1">Cell membrane</location>
        <topology evidence="1">Peripheral membrane protein</topology>
    </subcellularLocation>
</comment>
<name>A0A7C2IW53_9THEO</name>
<dbReference type="PANTHER" id="PTHR43553:SF27">
    <property type="entry name" value="ENERGY-COUPLING FACTOR TRANSPORTER ATP-BINDING PROTEIN ECFA2"/>
    <property type="match status" value="1"/>
</dbReference>
<dbReference type="Pfam" id="PF00005">
    <property type="entry name" value="ABC_tran"/>
    <property type="match status" value="1"/>
</dbReference>
<dbReference type="SMART" id="SM00382">
    <property type="entry name" value="AAA"/>
    <property type="match status" value="1"/>
</dbReference>